<dbReference type="AlphaFoldDB" id="A0A1B6VMQ9"/>
<gene>
    <name evidence="2" type="ORF">A0123_01191</name>
</gene>
<dbReference type="PATRIC" id="fig|38307.3.peg.1229"/>
<feature type="compositionally biased region" description="Basic and acidic residues" evidence="1">
    <location>
        <begin position="81"/>
        <end position="103"/>
    </location>
</feature>
<accession>A0A1B6VMQ9</accession>
<evidence type="ECO:0000313" key="3">
    <source>
        <dbReference type="Proteomes" id="UP000077786"/>
    </source>
</evidence>
<evidence type="ECO:0000313" key="2">
    <source>
        <dbReference type="EMBL" id="OAJ68485.1"/>
    </source>
</evidence>
<dbReference type="Pfam" id="PF11154">
    <property type="entry name" value="DUF2934"/>
    <property type="match status" value="1"/>
</dbReference>
<proteinExistence type="predicted"/>
<evidence type="ECO:0008006" key="4">
    <source>
        <dbReference type="Google" id="ProtNLM"/>
    </source>
</evidence>
<dbReference type="OrthoDB" id="9811127at2"/>
<evidence type="ECO:0000256" key="1">
    <source>
        <dbReference type="SAM" id="MobiDB-lite"/>
    </source>
</evidence>
<dbReference type="EMBL" id="LUTU01000005">
    <property type="protein sequence ID" value="OAJ68485.1"/>
    <property type="molecule type" value="Genomic_DNA"/>
</dbReference>
<name>A0A1B6VMQ9_9PROT</name>
<dbReference type="InterPro" id="IPR021327">
    <property type="entry name" value="DUF2934"/>
</dbReference>
<reference evidence="2 3" key="1">
    <citation type="submission" date="2016-03" db="EMBL/GenBank/DDBJ databases">
        <title>Draft genome sequence of Gluconobacter cerinus strain CECT 9110.</title>
        <authorList>
            <person name="Sainz F."/>
            <person name="Mas A."/>
            <person name="Torija M.J."/>
        </authorList>
    </citation>
    <scope>NUCLEOTIDE SEQUENCE [LARGE SCALE GENOMIC DNA]</scope>
    <source>
        <strain evidence="2 3">CECT 9110</strain>
    </source>
</reference>
<dbReference type="Proteomes" id="UP000077786">
    <property type="component" value="Unassembled WGS sequence"/>
</dbReference>
<comment type="caution">
    <text evidence="2">The sequence shown here is derived from an EMBL/GenBank/DDBJ whole genome shotgun (WGS) entry which is preliminary data.</text>
</comment>
<sequence length="128" mass="14177">MSSNPLEADPKRDAAIRREAKLLWEADGKPDGGPEAYLDKATDLISIKGVPEGTPVEDLPPPELADVQIEDPRLQENLGEFPERSTDQGDHRHFPVADRKEERELLDDPSTDAGQPGYAQIDEKQEGH</sequence>
<dbReference type="RefSeq" id="WP_064274002.1">
    <property type="nucleotide sequence ID" value="NZ_LUTU01000005.1"/>
</dbReference>
<protein>
    <recommendedName>
        <fullName evidence="4">DUF2934 domain-containing protein</fullName>
    </recommendedName>
</protein>
<feature type="region of interest" description="Disordered" evidence="1">
    <location>
        <begin position="72"/>
        <end position="128"/>
    </location>
</feature>
<organism evidence="2 3">
    <name type="scientific">Gluconobacter cerinus</name>
    <dbReference type="NCBI Taxonomy" id="38307"/>
    <lineage>
        <taxon>Bacteria</taxon>
        <taxon>Pseudomonadati</taxon>
        <taxon>Pseudomonadota</taxon>
        <taxon>Alphaproteobacteria</taxon>
        <taxon>Acetobacterales</taxon>
        <taxon>Acetobacteraceae</taxon>
        <taxon>Gluconobacter</taxon>
    </lineage>
</organism>